<dbReference type="FunFam" id="1.10.390.10:FF:000012">
    <property type="entry name" value="Thermolysin"/>
    <property type="match status" value="1"/>
</dbReference>
<evidence type="ECO:0000256" key="2">
    <source>
        <dbReference type="ARBA" id="ARBA00001947"/>
    </source>
</evidence>
<protein>
    <recommendedName>
        <fullName evidence="16">Neutral metalloproteinase</fullName>
        <ecNumber evidence="16">3.4.24.-</ecNumber>
    </recommendedName>
</protein>
<comment type="similarity">
    <text evidence="4 16">Belongs to the peptidase M4 family.</text>
</comment>
<gene>
    <name evidence="22" type="ORF">DET59_10345</name>
</gene>
<comment type="caution">
    <text evidence="22">The sequence shown here is derived from an EMBL/GenBank/DDBJ whole genome shotgun (WGS) entry which is preliminary data.</text>
</comment>
<feature type="domain" description="FTP" evidence="21">
    <location>
        <begin position="82"/>
        <end position="130"/>
    </location>
</feature>
<dbReference type="Gene3D" id="3.10.450.40">
    <property type="match status" value="1"/>
</dbReference>
<evidence type="ECO:0000256" key="16">
    <source>
        <dbReference type="RuleBase" id="RU366073"/>
    </source>
</evidence>
<dbReference type="Gene3D" id="1.10.390.10">
    <property type="entry name" value="Neutral Protease Domain 2"/>
    <property type="match status" value="1"/>
</dbReference>
<keyword evidence="7" id="KW-0479">Metal-binding</keyword>
<dbReference type="Pfam" id="PF01447">
    <property type="entry name" value="Peptidase_M4"/>
    <property type="match status" value="1"/>
</dbReference>
<keyword evidence="8 16" id="KW-0732">Signal</keyword>
<evidence type="ECO:0000256" key="5">
    <source>
        <dbReference type="ARBA" id="ARBA00022525"/>
    </source>
</evidence>
<dbReference type="InterPro" id="IPR025711">
    <property type="entry name" value="PepSY"/>
</dbReference>
<evidence type="ECO:0000256" key="10">
    <source>
        <dbReference type="ARBA" id="ARBA00022833"/>
    </source>
</evidence>
<dbReference type="Gene3D" id="3.10.450.490">
    <property type="match status" value="1"/>
</dbReference>
<feature type="active site" description="Proton donor" evidence="15">
    <location>
        <position position="473"/>
    </location>
</feature>
<dbReference type="GO" id="GO:0006508">
    <property type="term" value="P:proteolysis"/>
    <property type="evidence" value="ECO:0007669"/>
    <property type="project" value="UniProtKB-KW"/>
</dbReference>
<evidence type="ECO:0000259" key="21">
    <source>
        <dbReference type="Pfam" id="PF07504"/>
    </source>
</evidence>
<feature type="domain" description="Peptidase M4 C-terminal" evidence="19">
    <location>
        <begin position="395"/>
        <end position="557"/>
    </location>
</feature>
<feature type="domain" description="Peptidase M4" evidence="18">
    <location>
        <begin position="249"/>
        <end position="392"/>
    </location>
</feature>
<dbReference type="InterPro" id="IPR027268">
    <property type="entry name" value="Peptidase_M4/M1_CTD_sf"/>
</dbReference>
<evidence type="ECO:0000256" key="14">
    <source>
        <dbReference type="ARBA" id="ARBA00058263"/>
    </source>
</evidence>
<dbReference type="GO" id="GO:0005576">
    <property type="term" value="C:extracellular region"/>
    <property type="evidence" value="ECO:0007669"/>
    <property type="project" value="UniProtKB-SubCell"/>
</dbReference>
<dbReference type="InterPro" id="IPR023612">
    <property type="entry name" value="Peptidase_M4"/>
</dbReference>
<evidence type="ECO:0000256" key="11">
    <source>
        <dbReference type="ARBA" id="ARBA00022837"/>
    </source>
</evidence>
<organism evidence="22 23">
    <name type="scientific">Rossellomorea aquimaris</name>
    <dbReference type="NCBI Taxonomy" id="189382"/>
    <lineage>
        <taxon>Bacteria</taxon>
        <taxon>Bacillati</taxon>
        <taxon>Bacillota</taxon>
        <taxon>Bacilli</taxon>
        <taxon>Bacillales</taxon>
        <taxon>Bacillaceae</taxon>
        <taxon>Rossellomorea</taxon>
    </lineage>
</organism>
<evidence type="ECO:0000259" key="20">
    <source>
        <dbReference type="Pfam" id="PF03413"/>
    </source>
</evidence>
<feature type="domain" description="PepSY" evidence="20">
    <location>
        <begin position="146"/>
        <end position="219"/>
    </location>
</feature>
<dbReference type="Pfam" id="PF07504">
    <property type="entry name" value="FTP"/>
    <property type="match status" value="1"/>
</dbReference>
<dbReference type="EC" id="3.4.24.-" evidence="16"/>
<dbReference type="GO" id="GO:0046872">
    <property type="term" value="F:metal ion binding"/>
    <property type="evidence" value="ECO:0007669"/>
    <property type="project" value="UniProtKB-UniRule"/>
</dbReference>
<dbReference type="Pfam" id="PF02868">
    <property type="entry name" value="Peptidase_M4_C"/>
    <property type="match status" value="1"/>
</dbReference>
<accession>A0A366EWM5</accession>
<evidence type="ECO:0000259" key="19">
    <source>
        <dbReference type="Pfam" id="PF02868"/>
    </source>
</evidence>
<dbReference type="Pfam" id="PF03413">
    <property type="entry name" value="PepSY"/>
    <property type="match status" value="1"/>
</dbReference>
<dbReference type="InterPro" id="IPR050728">
    <property type="entry name" value="Zinc_Metalloprotease_M4"/>
</dbReference>
<feature type="signal peptide" evidence="16">
    <location>
        <begin position="1"/>
        <end position="21"/>
    </location>
</feature>
<keyword evidence="6 16" id="KW-0645">Protease</keyword>
<comment type="catalytic activity">
    <reaction evidence="13">
        <text>Similar, but not identical, to that of thermolysin.</text>
        <dbReference type="EC" id="3.4.24.28"/>
    </reaction>
</comment>
<feature type="region of interest" description="Disordered" evidence="17">
    <location>
        <begin position="228"/>
        <end position="251"/>
    </location>
</feature>
<sequence>MKKKVVALGLTAGLMMSPVFSPEALGAPNVSEKVNFNEKTGTPQFISGKLTKASTNAPETIVFDYLMEKQKAFKFKGDSKLSFKVTEKRKDDLGFTYLRIQQVYKGTPVYGAVLTAHVNKEGVLTALSGAPATNLDQKQNLKQTKKLSKKEAVSAGEKDLVAHVGSQPDYEYAPKSDSVIYTKDGEAHYAYLVNYNFLAPEPGNWNYFVDAVTGDILGKVNELHEAKGVGGGKPGGGGGPGSGGTDAVGSGTGVLGDTKSLNTYLSSSTYYLQDRTRGGGVFTYDAGSRTRLPGSLWADSDNLFNASYDAAAVDAHYYAGQTYDYYADTHNRNSYDGNGAALNSTVHYSRNYNNAFWNGQQMVYGDGDGSTFVALSGGLDVVGHELTHAVTDTTADLIYQNESGAINESMSDIFGTLVEYDTNNNPDWEIGEDIYTPNQGGDALRSMSDPAKYGDPDHYSVRYTGTQDNGGVHINSGIGNKAAYLLSQGGTHYGVKVTGIGTDKTGAIYYRALTQYLTPSSNFSQLRSAAVQAATDLYGAGSAEVASVNAAYNAVGVN</sequence>
<dbReference type="InterPro" id="IPR001570">
    <property type="entry name" value="Peptidase_M4_C_domain"/>
</dbReference>
<dbReference type="InterPro" id="IPR011096">
    <property type="entry name" value="FTP_domain"/>
</dbReference>
<dbReference type="GO" id="GO:0004222">
    <property type="term" value="F:metalloendopeptidase activity"/>
    <property type="evidence" value="ECO:0007669"/>
    <property type="project" value="UniProtKB-UniRule"/>
</dbReference>
<keyword evidence="12 16" id="KW-0482">Metalloprotease</keyword>
<comment type="function">
    <text evidence="14 16">Extracellular zinc metalloprotease.</text>
</comment>
<comment type="subcellular location">
    <subcellularLocation>
        <location evidence="3 16">Secreted</location>
    </subcellularLocation>
</comment>
<evidence type="ECO:0000256" key="6">
    <source>
        <dbReference type="ARBA" id="ARBA00022670"/>
    </source>
</evidence>
<keyword evidence="5 16" id="KW-0964">Secreted</keyword>
<evidence type="ECO:0000259" key="18">
    <source>
        <dbReference type="Pfam" id="PF01447"/>
    </source>
</evidence>
<evidence type="ECO:0000256" key="4">
    <source>
        <dbReference type="ARBA" id="ARBA00009388"/>
    </source>
</evidence>
<name>A0A366EWM5_9BACI</name>
<dbReference type="AlphaFoldDB" id="A0A366EWM5"/>
<dbReference type="FunFam" id="3.10.170.10:FF:000001">
    <property type="entry name" value="Peptidase M4"/>
    <property type="match status" value="1"/>
</dbReference>
<dbReference type="InterPro" id="IPR013856">
    <property type="entry name" value="Peptidase_M4_domain"/>
</dbReference>
<dbReference type="PRINTS" id="PR00730">
    <property type="entry name" value="THERMOLYSIN"/>
</dbReference>
<reference evidence="22 23" key="1">
    <citation type="submission" date="2018-06" db="EMBL/GenBank/DDBJ databases">
        <title>Freshwater and sediment microbial communities from various areas in North America, analyzing microbe dynamics in response to fracking.</title>
        <authorList>
            <person name="Lamendella R."/>
        </authorList>
    </citation>
    <scope>NUCLEOTIDE SEQUENCE [LARGE SCALE GENOMIC DNA]</scope>
    <source>
        <strain evidence="22 23">97B</strain>
    </source>
</reference>
<dbReference type="RefSeq" id="WP_309472429.1">
    <property type="nucleotide sequence ID" value="NZ_QNRJ01000003.1"/>
</dbReference>
<keyword evidence="9 16" id="KW-0378">Hydrolase</keyword>
<dbReference type="Gene3D" id="3.10.170.10">
    <property type="match status" value="1"/>
</dbReference>
<evidence type="ECO:0000313" key="22">
    <source>
        <dbReference type="EMBL" id="RBP05919.1"/>
    </source>
</evidence>
<comment type="cofactor">
    <cofactor evidence="2 16">
        <name>Zn(2+)</name>
        <dbReference type="ChEBI" id="CHEBI:29105"/>
    </cofactor>
</comment>
<evidence type="ECO:0000256" key="1">
    <source>
        <dbReference type="ARBA" id="ARBA00001913"/>
    </source>
</evidence>
<feature type="active site" evidence="15">
    <location>
        <position position="385"/>
    </location>
</feature>
<evidence type="ECO:0000256" key="8">
    <source>
        <dbReference type="ARBA" id="ARBA00022729"/>
    </source>
</evidence>
<evidence type="ECO:0000256" key="13">
    <source>
        <dbReference type="ARBA" id="ARBA00051328"/>
    </source>
</evidence>
<dbReference type="PANTHER" id="PTHR33794:SF3">
    <property type="entry name" value="NEUTRAL PROTEASE B"/>
    <property type="match status" value="1"/>
</dbReference>
<evidence type="ECO:0000256" key="3">
    <source>
        <dbReference type="ARBA" id="ARBA00004613"/>
    </source>
</evidence>
<evidence type="ECO:0000256" key="17">
    <source>
        <dbReference type="SAM" id="MobiDB-lite"/>
    </source>
</evidence>
<dbReference type="Proteomes" id="UP000252118">
    <property type="component" value="Unassembled WGS sequence"/>
</dbReference>
<proteinExistence type="inferred from homology"/>
<dbReference type="CDD" id="cd09597">
    <property type="entry name" value="M4_TLP"/>
    <property type="match status" value="1"/>
</dbReference>
<keyword evidence="10 16" id="KW-0862">Zinc</keyword>
<dbReference type="EMBL" id="QNRJ01000003">
    <property type="protein sequence ID" value="RBP05919.1"/>
    <property type="molecule type" value="Genomic_DNA"/>
</dbReference>
<evidence type="ECO:0000256" key="9">
    <source>
        <dbReference type="ARBA" id="ARBA00022801"/>
    </source>
</evidence>
<feature type="chain" id="PRO_5039746957" description="Neutral metalloproteinase" evidence="16">
    <location>
        <begin position="22"/>
        <end position="558"/>
    </location>
</feature>
<keyword evidence="11" id="KW-0106">Calcium</keyword>
<evidence type="ECO:0000256" key="15">
    <source>
        <dbReference type="PIRSR" id="PIRSR623612-1"/>
    </source>
</evidence>
<evidence type="ECO:0000256" key="12">
    <source>
        <dbReference type="ARBA" id="ARBA00023049"/>
    </source>
</evidence>
<evidence type="ECO:0000256" key="7">
    <source>
        <dbReference type="ARBA" id="ARBA00022723"/>
    </source>
</evidence>
<evidence type="ECO:0000313" key="23">
    <source>
        <dbReference type="Proteomes" id="UP000252118"/>
    </source>
</evidence>
<dbReference type="SUPFAM" id="SSF55486">
    <property type="entry name" value="Metalloproteases ('zincins'), catalytic domain"/>
    <property type="match status" value="1"/>
</dbReference>
<dbReference type="PANTHER" id="PTHR33794">
    <property type="entry name" value="BACILLOLYSIN"/>
    <property type="match status" value="1"/>
</dbReference>
<comment type="cofactor">
    <cofactor evidence="1">
        <name>Ca(2+)</name>
        <dbReference type="ChEBI" id="CHEBI:29108"/>
    </cofactor>
</comment>